<dbReference type="SUPFAM" id="SSF52540">
    <property type="entry name" value="P-loop containing nucleoside triphosphate hydrolases"/>
    <property type="match status" value="1"/>
</dbReference>
<organism evidence="3 4">
    <name type="scientific">Enterovibrio norvegicus DSM 15893</name>
    <dbReference type="NCBI Taxonomy" id="1121869"/>
    <lineage>
        <taxon>Bacteria</taxon>
        <taxon>Pseudomonadati</taxon>
        <taxon>Pseudomonadota</taxon>
        <taxon>Gammaproteobacteria</taxon>
        <taxon>Vibrionales</taxon>
        <taxon>Vibrionaceae</taxon>
        <taxon>Enterovibrio</taxon>
    </lineage>
</organism>
<dbReference type="GO" id="GO:0016887">
    <property type="term" value="F:ATP hydrolysis activity"/>
    <property type="evidence" value="ECO:0007669"/>
    <property type="project" value="InterPro"/>
</dbReference>
<protein>
    <submittedName>
        <fullName evidence="3">Twitching motility protein PilU</fullName>
    </submittedName>
</protein>
<feature type="domain" description="Bacterial type II secretion system protein E" evidence="2">
    <location>
        <begin position="7"/>
        <end position="273"/>
    </location>
</feature>
<dbReference type="CDD" id="cd01131">
    <property type="entry name" value="PilT"/>
    <property type="match status" value="1"/>
</dbReference>
<dbReference type="InterPro" id="IPR006321">
    <property type="entry name" value="PilT/PilU"/>
</dbReference>
<dbReference type="InterPro" id="IPR001482">
    <property type="entry name" value="T2SS/T4SS_dom"/>
</dbReference>
<dbReference type="EMBL" id="FOWR01000059">
    <property type="protein sequence ID" value="SFQ28486.1"/>
    <property type="molecule type" value="Genomic_DNA"/>
</dbReference>
<gene>
    <name evidence="3" type="ORF">SAMN03084138_04607</name>
</gene>
<comment type="similarity">
    <text evidence="1">Belongs to the GSP E family.</text>
</comment>
<dbReference type="OrthoDB" id="9804785at2"/>
<dbReference type="Gene3D" id="3.40.50.300">
    <property type="entry name" value="P-loop containing nucleotide triphosphate hydrolases"/>
    <property type="match status" value="1"/>
</dbReference>
<proteinExistence type="inferred from homology"/>
<accession>A0A1I5X9G8</accession>
<dbReference type="InterPro" id="IPR027417">
    <property type="entry name" value="P-loop_NTPase"/>
</dbReference>
<evidence type="ECO:0000313" key="3">
    <source>
        <dbReference type="EMBL" id="SFQ28486.1"/>
    </source>
</evidence>
<reference evidence="3 4" key="1">
    <citation type="submission" date="2016-10" db="EMBL/GenBank/DDBJ databases">
        <authorList>
            <person name="de Groot N.N."/>
        </authorList>
    </citation>
    <scope>NUCLEOTIDE SEQUENCE [LARGE SCALE GENOMIC DNA]</scope>
    <source>
        <strain evidence="3 4">DSM 15893</strain>
    </source>
</reference>
<sequence length="370" mass="41546">MSGQIKLNQLLEDMLSQQASDCYITVDAPCMLRVDGALTPTGDKLTISDLESLVEQAMDNEKCETFYREREANFALVTENGRFRVSAFWQRDLPGMVIRRIETDIPDIRNLGLPSVMQDLSIAKRGLILIVGGTGSGKSTSMAAMVGYRNRHRSGHILTVEDPIEFIHPHDQCIVTQREIGIDTESYEVALKNSLRQAPDMIMIGEIRSRETMEYAMQFAETGHLCIATLHANNANQALERVLHLVPKERREQFLFDLSLNLRGVLAQQLVPDVSGIGRHGAYELLLNTSHVSDLVRRGELHELKECIRRGNNAGMCTFDQSLFELFRANKISEQEALHHADSRNELKLMIKMSEQSPDGSPTLANVSIE</sequence>
<dbReference type="Pfam" id="PF00437">
    <property type="entry name" value="T2SSE"/>
    <property type="match status" value="1"/>
</dbReference>
<dbReference type="Gene3D" id="3.30.450.90">
    <property type="match status" value="1"/>
</dbReference>
<dbReference type="PANTHER" id="PTHR30486">
    <property type="entry name" value="TWITCHING MOTILITY PROTEIN PILT"/>
    <property type="match status" value="1"/>
</dbReference>
<dbReference type="Proteomes" id="UP000182692">
    <property type="component" value="Unassembled WGS sequence"/>
</dbReference>
<dbReference type="STRING" id="1121869.SAMN03084138_04607"/>
<dbReference type="GO" id="GO:0005524">
    <property type="term" value="F:ATP binding"/>
    <property type="evidence" value="ECO:0007669"/>
    <property type="project" value="InterPro"/>
</dbReference>
<dbReference type="PANTHER" id="PTHR30486:SF12">
    <property type="entry name" value="TYPE IV PILUS ATPASE PILU"/>
    <property type="match status" value="1"/>
</dbReference>
<dbReference type="NCBIfam" id="TIGR01420">
    <property type="entry name" value="pilT_fam"/>
    <property type="match status" value="1"/>
</dbReference>
<dbReference type="InterPro" id="IPR050921">
    <property type="entry name" value="T4SS_GSP_E_ATPase"/>
</dbReference>
<evidence type="ECO:0000256" key="1">
    <source>
        <dbReference type="ARBA" id="ARBA00006611"/>
    </source>
</evidence>
<evidence type="ECO:0000259" key="2">
    <source>
        <dbReference type="Pfam" id="PF00437"/>
    </source>
</evidence>
<evidence type="ECO:0000313" key="4">
    <source>
        <dbReference type="Proteomes" id="UP000182692"/>
    </source>
</evidence>
<name>A0A1I5X9G8_9GAMM</name>
<dbReference type="AlphaFoldDB" id="A0A1I5X9G8"/>